<feature type="non-terminal residue" evidence="2">
    <location>
        <position position="110"/>
    </location>
</feature>
<dbReference type="AlphaFoldDB" id="A0A8K1D7E6"/>
<dbReference type="GO" id="GO:0005085">
    <property type="term" value="F:guanyl-nucleotide exchange factor activity"/>
    <property type="evidence" value="ECO:0007669"/>
    <property type="project" value="TreeGrafter"/>
</dbReference>
<evidence type="ECO:0000313" key="3">
    <source>
        <dbReference type="Proteomes" id="UP000796761"/>
    </source>
</evidence>
<feature type="domain" description="FERM" evidence="1">
    <location>
        <begin position="2"/>
        <end position="110"/>
    </location>
</feature>
<sequence>MLHLKVQFLDDSQKIFVVDQKSSGKGLFSLTCSHLNLVEKEYFRLEFHTQAGNQQKSCGKGLFSLTCSHLNLVEKEYFRLEFHTQAGNQLFIALFQVWLEPLKPITKQVK</sequence>
<dbReference type="InterPro" id="IPR029071">
    <property type="entry name" value="Ubiquitin-like_domsf"/>
</dbReference>
<dbReference type="InterPro" id="IPR018979">
    <property type="entry name" value="FERM_N"/>
</dbReference>
<dbReference type="InterPro" id="IPR051835">
    <property type="entry name" value="RAC1-GEF"/>
</dbReference>
<reference evidence="2" key="1">
    <citation type="submission" date="2019-04" db="EMBL/GenBank/DDBJ databases">
        <title>Genome assembly of Zosterops borbonicus 15179.</title>
        <authorList>
            <person name="Leroy T."/>
            <person name="Anselmetti Y."/>
            <person name="Tilak M.-K."/>
            <person name="Nabholz B."/>
        </authorList>
    </citation>
    <scope>NUCLEOTIDE SEQUENCE</scope>
    <source>
        <strain evidence="2">HGM_15179</strain>
        <tissue evidence="2">Muscle</tissue>
    </source>
</reference>
<dbReference type="Gene3D" id="3.10.20.90">
    <property type="entry name" value="Phosphatidylinositol 3-kinase Catalytic Subunit, Chain A, domain 1"/>
    <property type="match status" value="2"/>
</dbReference>
<organism evidence="2 3">
    <name type="scientific">Zosterops borbonicus</name>
    <dbReference type="NCBI Taxonomy" id="364589"/>
    <lineage>
        <taxon>Eukaryota</taxon>
        <taxon>Metazoa</taxon>
        <taxon>Chordata</taxon>
        <taxon>Craniata</taxon>
        <taxon>Vertebrata</taxon>
        <taxon>Euteleostomi</taxon>
        <taxon>Archelosauria</taxon>
        <taxon>Archosauria</taxon>
        <taxon>Dinosauria</taxon>
        <taxon>Saurischia</taxon>
        <taxon>Theropoda</taxon>
        <taxon>Coelurosauria</taxon>
        <taxon>Aves</taxon>
        <taxon>Neognathae</taxon>
        <taxon>Neoaves</taxon>
        <taxon>Telluraves</taxon>
        <taxon>Australaves</taxon>
        <taxon>Passeriformes</taxon>
        <taxon>Sylvioidea</taxon>
        <taxon>Zosteropidae</taxon>
        <taxon>Zosterops</taxon>
    </lineage>
</organism>
<dbReference type="GO" id="GO:0010975">
    <property type="term" value="P:regulation of neuron projection development"/>
    <property type="evidence" value="ECO:0007669"/>
    <property type="project" value="TreeGrafter"/>
</dbReference>
<comment type="caution">
    <text evidence="2">The sequence shown here is derived from an EMBL/GenBank/DDBJ whole genome shotgun (WGS) entry which is preliminary data.</text>
</comment>
<dbReference type="Proteomes" id="UP000796761">
    <property type="component" value="Unassembled WGS sequence"/>
</dbReference>
<keyword evidence="3" id="KW-1185">Reference proteome</keyword>
<dbReference type="Pfam" id="PF09379">
    <property type="entry name" value="FERM_N"/>
    <property type="match status" value="2"/>
</dbReference>
<gene>
    <name evidence="2" type="ORF">HGM15179_020630</name>
</gene>
<evidence type="ECO:0000259" key="1">
    <source>
        <dbReference type="PROSITE" id="PS50057"/>
    </source>
</evidence>
<dbReference type="PANTHER" id="PTHR45858">
    <property type="entry name" value="FERM DOMAIN CONTAINING PROTEIN"/>
    <property type="match status" value="1"/>
</dbReference>
<proteinExistence type="predicted"/>
<evidence type="ECO:0000313" key="2">
    <source>
        <dbReference type="EMBL" id="TRZ06477.1"/>
    </source>
</evidence>
<dbReference type="SUPFAM" id="SSF54236">
    <property type="entry name" value="Ubiquitin-like"/>
    <property type="match status" value="2"/>
</dbReference>
<dbReference type="PROSITE" id="PS50057">
    <property type="entry name" value="FERM_3"/>
    <property type="match status" value="1"/>
</dbReference>
<accession>A0A8K1D7E6</accession>
<protein>
    <recommendedName>
        <fullName evidence="1">FERM domain-containing protein</fullName>
    </recommendedName>
</protein>
<dbReference type="InterPro" id="IPR000299">
    <property type="entry name" value="FERM_domain"/>
</dbReference>
<dbReference type="OrthoDB" id="9990815at2759"/>
<dbReference type="EMBL" id="SWJQ01002472">
    <property type="protein sequence ID" value="TRZ06477.1"/>
    <property type="molecule type" value="Genomic_DNA"/>
</dbReference>
<name>A0A8K1D7E6_9PASS</name>
<dbReference type="PANTHER" id="PTHR45858:SF1">
    <property type="entry name" value="FERM DOMAIN-CONTAINING PROTEIN 7"/>
    <property type="match status" value="1"/>
</dbReference>